<dbReference type="EMBL" id="LRHK01000001">
    <property type="protein sequence ID" value="KWX17695.1"/>
    <property type="molecule type" value="Genomic_DNA"/>
</dbReference>
<dbReference type="Gene3D" id="3.40.50.10350">
    <property type="entry name" value="Glycerate kinase, domain 1"/>
    <property type="match status" value="1"/>
</dbReference>
<dbReference type="EMBL" id="LEQJ01000016">
    <property type="protein sequence ID" value="RBS28039.1"/>
    <property type="molecule type" value="Genomic_DNA"/>
</dbReference>
<dbReference type="EMBL" id="NGLB01000002">
    <property type="protein sequence ID" value="OTN95579.1"/>
    <property type="molecule type" value="Genomic_DNA"/>
</dbReference>
<dbReference type="PANTHER" id="PTHR21599">
    <property type="entry name" value="GLYCERATE KINASE"/>
    <property type="match status" value="1"/>
</dbReference>
<dbReference type="PIRSF" id="PIRSF006078">
    <property type="entry name" value="GlxK"/>
    <property type="match status" value="1"/>
</dbReference>
<dbReference type="GO" id="GO:0031388">
    <property type="term" value="P:organic acid phosphorylation"/>
    <property type="evidence" value="ECO:0007669"/>
    <property type="project" value="UniProtKB-UniRule"/>
</dbReference>
<evidence type="ECO:0000256" key="4">
    <source>
        <dbReference type="PIRNR" id="PIRNR006078"/>
    </source>
</evidence>
<dbReference type="SUPFAM" id="SSF110738">
    <property type="entry name" value="Glycerate kinase I"/>
    <property type="match status" value="1"/>
</dbReference>
<evidence type="ECO:0000256" key="2">
    <source>
        <dbReference type="ARBA" id="ARBA00022679"/>
    </source>
</evidence>
<dbReference type="AlphaFoldDB" id="A0A132P5U8"/>
<evidence type="ECO:0000256" key="1">
    <source>
        <dbReference type="ARBA" id="ARBA00006284"/>
    </source>
</evidence>
<dbReference type="Proteomes" id="UP000070452">
    <property type="component" value="Unassembled WGS sequence"/>
</dbReference>
<evidence type="ECO:0000313" key="9">
    <source>
        <dbReference type="Proteomes" id="UP000194737"/>
    </source>
</evidence>
<dbReference type="NCBIfam" id="TIGR00045">
    <property type="entry name" value="glycerate kinase"/>
    <property type="match status" value="1"/>
</dbReference>
<evidence type="ECO:0000313" key="10">
    <source>
        <dbReference type="Proteomes" id="UP000253144"/>
    </source>
</evidence>
<dbReference type="Proteomes" id="UP000253144">
    <property type="component" value="Unassembled WGS sequence"/>
</dbReference>
<dbReference type="RefSeq" id="WP_002318025.1">
    <property type="nucleotide sequence ID" value="NZ_CABGND010000002.1"/>
</dbReference>
<evidence type="ECO:0000256" key="3">
    <source>
        <dbReference type="ARBA" id="ARBA00022777"/>
    </source>
</evidence>
<protein>
    <submittedName>
        <fullName evidence="5">Glycerate kinase</fullName>
    </submittedName>
</protein>
<comment type="caution">
    <text evidence="5">The sequence shown here is derived from an EMBL/GenBank/DDBJ whole genome shotgun (WGS) entry which is preliminary data.</text>
</comment>
<accession>A0A132P5U8</accession>
<evidence type="ECO:0000313" key="7">
    <source>
        <dbReference type="EMBL" id="RBS28039.1"/>
    </source>
</evidence>
<comment type="similarity">
    <text evidence="1 4">Belongs to the glycerate kinase type-1 family.</text>
</comment>
<dbReference type="Gene3D" id="3.90.1510.10">
    <property type="entry name" value="Glycerate kinase, domain 2"/>
    <property type="match status" value="1"/>
</dbReference>
<sequence>MRILIAPDSFKESLTAVEAAQAIQSGFQEVFVQAEYDLLPIGDGGEGTVSSLADSLRLKRQTAVVTNSFGKNKEIQYASDGQTAIFEMAEIVGLKDVPLNQRQPLRLSTRGVGELIRQLLQQGVRHIIIGVGGSSTNDGGIGMAEGLGYAFYDQDNQKVEALGENLGKIATVDKTNVPIELIKAKITVITDVTNLLCGKEGASFVFGPQKGLKENELAVADQAMHDFYMRFAPQVIEASGSGAGGGMGAGLLAFASGKIVSGIDYVLDLLEFDKRVQQADLVIVGEGRLDGQSLKGKAPVGIARRVPEGVPVIAICGSVGKGSEKAADVGISAVFPILPAAVPLQEALQQATDNLHRTAKNIASLLQVVHFQGGNR</sequence>
<dbReference type="PATRIC" id="fig|1352.770.peg.224"/>
<dbReference type="GO" id="GO:0008887">
    <property type="term" value="F:glycerate kinase activity"/>
    <property type="evidence" value="ECO:0007669"/>
    <property type="project" value="UniProtKB-UniRule"/>
</dbReference>
<organism evidence="5 8">
    <name type="scientific">Enterococcus faecium</name>
    <name type="common">Streptococcus faecium</name>
    <dbReference type="NCBI Taxonomy" id="1352"/>
    <lineage>
        <taxon>Bacteria</taxon>
        <taxon>Bacillati</taxon>
        <taxon>Bacillota</taxon>
        <taxon>Bacilli</taxon>
        <taxon>Lactobacillales</taxon>
        <taxon>Enterococcaceae</taxon>
        <taxon>Enterococcus</taxon>
    </lineage>
</organism>
<evidence type="ECO:0000313" key="8">
    <source>
        <dbReference type="Proteomes" id="UP000070452"/>
    </source>
</evidence>
<dbReference type="InterPro" id="IPR018193">
    <property type="entry name" value="Glyc_kinase_flavodox-like_fold"/>
</dbReference>
<dbReference type="Proteomes" id="UP000194737">
    <property type="component" value="Unassembled WGS sequence"/>
</dbReference>
<dbReference type="InterPro" id="IPR004381">
    <property type="entry name" value="Glycerate_kinase"/>
</dbReference>
<dbReference type="PANTHER" id="PTHR21599:SF0">
    <property type="entry name" value="GLYCERATE KINASE"/>
    <property type="match status" value="1"/>
</dbReference>
<keyword evidence="2 4" id="KW-0808">Transferase</keyword>
<evidence type="ECO:0000313" key="6">
    <source>
        <dbReference type="EMBL" id="OTN95579.1"/>
    </source>
</evidence>
<dbReference type="InterPro" id="IPR036129">
    <property type="entry name" value="Glycerate_kinase_sf"/>
</dbReference>
<name>A0A132P5U8_ENTFC</name>
<reference evidence="6 9" key="3">
    <citation type="submission" date="2017-05" db="EMBL/GenBank/DDBJ databases">
        <title>The Genome Sequence of Enterococcus faecium 6F2_DIV0138.</title>
        <authorList>
            <consortium name="The Broad Institute Genomics Platform"/>
            <consortium name="The Broad Institute Genomic Center for Infectious Diseases"/>
            <person name="Earl A."/>
            <person name="Manson A."/>
            <person name="Schwartman J."/>
            <person name="Gilmore M."/>
            <person name="Abouelleil A."/>
            <person name="Cao P."/>
            <person name="Chapman S."/>
            <person name="Cusick C."/>
            <person name="Shea T."/>
            <person name="Young S."/>
            <person name="Neafsey D."/>
            <person name="Nusbaum C."/>
            <person name="Birren B."/>
        </authorList>
    </citation>
    <scope>NUCLEOTIDE SEQUENCE [LARGE SCALE GENOMIC DNA]</scope>
    <source>
        <strain evidence="6 9">6F2_DIV0138</strain>
    </source>
</reference>
<keyword evidence="3 4" id="KW-0418">Kinase</keyword>
<evidence type="ECO:0000313" key="5">
    <source>
        <dbReference type="EMBL" id="KWX17695.1"/>
    </source>
</evidence>
<proteinExistence type="inferred from homology"/>
<dbReference type="Pfam" id="PF02595">
    <property type="entry name" value="Gly_kinase"/>
    <property type="match status" value="1"/>
</dbReference>
<gene>
    <name evidence="6" type="ORF">A5804_002590</name>
    <name evidence="5" type="ORF">AWT83_03935</name>
    <name evidence="7" type="ORF">EB12_02456</name>
</gene>
<reference evidence="5 8" key="2">
    <citation type="submission" date="2016-01" db="EMBL/GenBank/DDBJ databases">
        <title>Molecular Mechanisms for transfer of large genomic segments between Enterococcus faecium strains.</title>
        <authorList>
            <person name="Garcia-Solache M.A."/>
            <person name="Lebreton F."/>
            <person name="Mclaughlin R.E."/>
            <person name="Whiteaker J.D."/>
            <person name="Gilmore M.S."/>
            <person name="Rice L.B."/>
        </authorList>
    </citation>
    <scope>NUCLEOTIDE SEQUENCE [LARGE SCALE GENOMIC DNA]</scope>
    <source>
        <strain evidence="5 8">D344RRF x C68</strain>
    </source>
</reference>
<reference evidence="7 10" key="1">
    <citation type="submission" date="2015-06" db="EMBL/GenBank/DDBJ databases">
        <title>The Genome Sequence of Enterococcus faecium 131EA1.</title>
        <authorList>
            <consortium name="The Broad Institute Genomics Platform"/>
            <consortium name="The Broad Institute Genome Sequencing Center for Infectious Disease"/>
            <person name="Earl A.M."/>
            <person name="Van Tyne D."/>
            <person name="Lebreton F."/>
            <person name="Saavedra J.T."/>
            <person name="Gilmore M.S."/>
            <person name="Manson Mcguire A."/>
            <person name="Clock S."/>
            <person name="Crupain M."/>
            <person name="Rangan U."/>
            <person name="Young S."/>
            <person name="Abouelleil A."/>
            <person name="Cao P."/>
            <person name="Chapman S.B."/>
            <person name="Griggs A."/>
            <person name="Priest M."/>
            <person name="Shea T."/>
            <person name="Wortman J."/>
            <person name="Nusbaum C."/>
            <person name="Birren B."/>
        </authorList>
    </citation>
    <scope>NUCLEOTIDE SEQUENCE [LARGE SCALE GENOMIC DNA]</scope>
    <source>
        <strain evidence="7 10">131EA1</strain>
    </source>
</reference>
<dbReference type="InterPro" id="IPR018197">
    <property type="entry name" value="Glycerate_kinase_RE-like"/>
</dbReference>